<gene>
    <name evidence="3" type="ORF">GCM10011591_06260</name>
</gene>
<protein>
    <submittedName>
        <fullName evidence="3">Enoyl-CoA hydratase 1</fullName>
    </submittedName>
</protein>
<dbReference type="CDD" id="cd03450">
    <property type="entry name" value="NodN"/>
    <property type="match status" value="1"/>
</dbReference>
<dbReference type="AlphaFoldDB" id="A0A917Q9C2"/>
<organism evidence="3 4">
    <name type="scientific">Nocardia camponoti</name>
    <dbReference type="NCBI Taxonomy" id="1616106"/>
    <lineage>
        <taxon>Bacteria</taxon>
        <taxon>Bacillati</taxon>
        <taxon>Actinomycetota</taxon>
        <taxon>Actinomycetes</taxon>
        <taxon>Mycobacteriales</taxon>
        <taxon>Nocardiaceae</taxon>
        <taxon>Nocardia</taxon>
    </lineage>
</organism>
<keyword evidence="4" id="KW-1185">Reference proteome</keyword>
<dbReference type="PANTHER" id="PTHR42993">
    <property type="entry name" value="MAOC-LIKE DEHYDRATASE DOMAIN-CONTAINING PROTEIN"/>
    <property type="match status" value="1"/>
</dbReference>
<accession>A0A917Q9C2</accession>
<proteinExistence type="inferred from homology"/>
<dbReference type="SUPFAM" id="SSF54637">
    <property type="entry name" value="Thioesterase/thiol ester dehydrase-isomerase"/>
    <property type="match status" value="1"/>
</dbReference>
<feature type="domain" description="MaoC-like" evidence="2">
    <location>
        <begin position="13"/>
        <end position="130"/>
    </location>
</feature>
<name>A0A917Q9C2_9NOCA</name>
<evidence type="ECO:0000313" key="4">
    <source>
        <dbReference type="Proteomes" id="UP000612956"/>
    </source>
</evidence>
<reference evidence="3" key="2">
    <citation type="submission" date="2020-09" db="EMBL/GenBank/DDBJ databases">
        <authorList>
            <person name="Sun Q."/>
            <person name="Zhou Y."/>
        </authorList>
    </citation>
    <scope>NUCLEOTIDE SEQUENCE</scope>
    <source>
        <strain evidence="3">CGMCC 4.7278</strain>
    </source>
</reference>
<dbReference type="Gene3D" id="3.10.129.10">
    <property type="entry name" value="Hotdog Thioesterase"/>
    <property type="match status" value="1"/>
</dbReference>
<dbReference type="InterPro" id="IPR029069">
    <property type="entry name" value="HotDog_dom_sf"/>
</dbReference>
<dbReference type="RefSeq" id="WP_188827163.1">
    <property type="nucleotide sequence ID" value="NZ_BMMW01000001.1"/>
</dbReference>
<dbReference type="Proteomes" id="UP000612956">
    <property type="component" value="Unassembled WGS sequence"/>
</dbReference>
<dbReference type="InterPro" id="IPR039375">
    <property type="entry name" value="NodN-like"/>
</dbReference>
<comment type="caution">
    <text evidence="3">The sequence shown here is derived from an EMBL/GenBank/DDBJ whole genome shotgun (WGS) entry which is preliminary data.</text>
</comment>
<comment type="similarity">
    <text evidence="1">Belongs to the enoyl-CoA hydratase/isomerase family.</text>
</comment>
<dbReference type="Pfam" id="PF01575">
    <property type="entry name" value="MaoC_dehydratas"/>
    <property type="match status" value="1"/>
</dbReference>
<dbReference type="InterPro" id="IPR002539">
    <property type="entry name" value="MaoC-like_dom"/>
</dbReference>
<evidence type="ECO:0000313" key="3">
    <source>
        <dbReference type="EMBL" id="GGK37350.1"/>
    </source>
</evidence>
<reference evidence="3" key="1">
    <citation type="journal article" date="2014" name="Int. J. Syst. Evol. Microbiol.">
        <title>Complete genome sequence of Corynebacterium casei LMG S-19264T (=DSM 44701T), isolated from a smear-ripened cheese.</title>
        <authorList>
            <consortium name="US DOE Joint Genome Institute (JGI-PGF)"/>
            <person name="Walter F."/>
            <person name="Albersmeier A."/>
            <person name="Kalinowski J."/>
            <person name="Ruckert C."/>
        </authorList>
    </citation>
    <scope>NUCLEOTIDE SEQUENCE</scope>
    <source>
        <strain evidence="3">CGMCC 4.7278</strain>
    </source>
</reference>
<evidence type="ECO:0000256" key="1">
    <source>
        <dbReference type="ARBA" id="ARBA00005254"/>
    </source>
</evidence>
<dbReference type="EMBL" id="BMMW01000001">
    <property type="protein sequence ID" value="GGK37350.1"/>
    <property type="molecule type" value="Genomic_DNA"/>
</dbReference>
<evidence type="ECO:0000259" key="2">
    <source>
        <dbReference type="Pfam" id="PF01575"/>
    </source>
</evidence>
<dbReference type="PANTHER" id="PTHR42993:SF1">
    <property type="entry name" value="MAOC-LIKE DEHYDRATASE DOMAIN-CONTAINING PROTEIN"/>
    <property type="match status" value="1"/>
</dbReference>
<sequence length="151" mass="16153">MTVHFDTLDALAAAVGQEFGPSDWITVSQERIDEFAEATGDRQWIHVDAERAAAGPYGTTIAHGFLTLALTVPMTAQVMTVGGISAAINYGLDRVRFLTPVPSGSRIRGTVTLLEVHEVEGGAQATRRVTVELEGATRPACVADAITRYVR</sequence>